<evidence type="ECO:0000259" key="5">
    <source>
        <dbReference type="Pfam" id="PF07730"/>
    </source>
</evidence>
<evidence type="ECO:0000256" key="4">
    <source>
        <dbReference type="SAM" id="Phobius"/>
    </source>
</evidence>
<dbReference type="SUPFAM" id="SSF55874">
    <property type="entry name" value="ATPase domain of HSP90 chaperone/DNA topoisomerase II/histidine kinase"/>
    <property type="match status" value="1"/>
</dbReference>
<sequence>MSSTTMPRSSTPSTLPGPAQRVERIGGEQLAGFIYAAVWLVFLAVPVLGVLASDAGLVGQVYVCAVVVVFAGIYCWLGWSWFTCAEEDRPGWAALASAVGSLGLIGLSTVPFISAWAVAFAPYMTALVVFVRRPSQGIPLGILIWALPAAVGALFTDLESPWVVLGPGIGTVFIIAIRISEFYEDRGRRYAEQLRAAEERSSIARDVHDVLGHSLTVLHVKAQVARRMMHADPERARAELDQIESLSREALSEVRTTVTRLRAPELPGELEVSRTTLESAGIATRISDQLREGNTAPAALAWALREGITNVVRHSGASRCDIEISPQHLRIADDGAGLGSSAEGNGLRGLRERAAAEGADVVVGRAYPELEGTQPERPGTVLEVSLR</sequence>
<dbReference type="EMBL" id="BMIS01000004">
    <property type="protein sequence ID" value="GGE66713.1"/>
    <property type="molecule type" value="Genomic_DNA"/>
</dbReference>
<dbReference type="PANTHER" id="PTHR24421">
    <property type="entry name" value="NITRATE/NITRITE SENSOR PROTEIN NARX-RELATED"/>
    <property type="match status" value="1"/>
</dbReference>
<reference evidence="6" key="1">
    <citation type="journal article" date="2014" name="Int. J. Syst. Evol. Microbiol.">
        <title>Complete genome sequence of Corynebacterium casei LMG S-19264T (=DSM 44701T), isolated from a smear-ripened cheese.</title>
        <authorList>
            <consortium name="US DOE Joint Genome Institute (JGI-PGF)"/>
            <person name="Walter F."/>
            <person name="Albersmeier A."/>
            <person name="Kalinowski J."/>
            <person name="Ruckert C."/>
        </authorList>
    </citation>
    <scope>NUCLEOTIDE SEQUENCE</scope>
    <source>
        <strain evidence="6">CGMCC 1.15388</strain>
    </source>
</reference>
<feature type="transmembrane region" description="Helical" evidence="4">
    <location>
        <begin position="138"/>
        <end position="156"/>
    </location>
</feature>
<feature type="transmembrane region" description="Helical" evidence="4">
    <location>
        <begin position="30"/>
        <end position="51"/>
    </location>
</feature>
<dbReference type="Pfam" id="PF07730">
    <property type="entry name" value="HisKA_3"/>
    <property type="match status" value="1"/>
</dbReference>
<keyword evidence="4" id="KW-1133">Transmembrane helix</keyword>
<feature type="domain" description="Signal transduction histidine kinase subgroup 3 dimerisation and phosphoacceptor" evidence="5">
    <location>
        <begin position="199"/>
        <end position="265"/>
    </location>
</feature>
<dbReference type="InterPro" id="IPR036890">
    <property type="entry name" value="HATPase_C_sf"/>
</dbReference>
<comment type="caution">
    <text evidence="6">The sequence shown here is derived from an EMBL/GenBank/DDBJ whole genome shotgun (WGS) entry which is preliminary data.</text>
</comment>
<evidence type="ECO:0000256" key="2">
    <source>
        <dbReference type="ARBA" id="ARBA00022777"/>
    </source>
</evidence>
<evidence type="ECO:0000256" key="1">
    <source>
        <dbReference type="ARBA" id="ARBA00022679"/>
    </source>
</evidence>
<dbReference type="GO" id="GO:0016020">
    <property type="term" value="C:membrane"/>
    <property type="evidence" value="ECO:0007669"/>
    <property type="project" value="InterPro"/>
</dbReference>
<dbReference type="Gene3D" id="3.30.565.10">
    <property type="entry name" value="Histidine kinase-like ATPase, C-terminal domain"/>
    <property type="match status" value="1"/>
</dbReference>
<keyword evidence="4" id="KW-0812">Transmembrane</keyword>
<feature type="transmembrane region" description="Helical" evidence="4">
    <location>
        <begin position="162"/>
        <end position="179"/>
    </location>
</feature>
<feature type="transmembrane region" description="Helical" evidence="4">
    <location>
        <begin position="113"/>
        <end position="131"/>
    </location>
</feature>
<keyword evidence="7" id="KW-1185">Reference proteome</keyword>
<dbReference type="AlphaFoldDB" id="A0A917EP21"/>
<dbReference type="PANTHER" id="PTHR24421:SF63">
    <property type="entry name" value="SENSOR HISTIDINE KINASE DESK"/>
    <property type="match status" value="1"/>
</dbReference>
<keyword evidence="2 6" id="KW-0418">Kinase</keyword>
<keyword evidence="4" id="KW-0472">Membrane</keyword>
<dbReference type="CDD" id="cd16917">
    <property type="entry name" value="HATPase_UhpB-NarQ-NarX-like"/>
    <property type="match status" value="1"/>
</dbReference>
<keyword evidence="3" id="KW-0902">Two-component regulatory system</keyword>
<keyword evidence="1" id="KW-0808">Transferase</keyword>
<dbReference type="RefSeq" id="WP_188683805.1">
    <property type="nucleotide sequence ID" value="NZ_BMIS01000004.1"/>
</dbReference>
<gene>
    <name evidence="6" type="ORF">GCM10011401_12540</name>
</gene>
<dbReference type="InterPro" id="IPR011712">
    <property type="entry name" value="Sig_transdc_His_kin_sub3_dim/P"/>
</dbReference>
<dbReference type="GO" id="GO:0046983">
    <property type="term" value="F:protein dimerization activity"/>
    <property type="evidence" value="ECO:0007669"/>
    <property type="project" value="InterPro"/>
</dbReference>
<dbReference type="InterPro" id="IPR050482">
    <property type="entry name" value="Sensor_HK_TwoCompSys"/>
</dbReference>
<reference evidence="6" key="2">
    <citation type="submission" date="2020-09" db="EMBL/GenBank/DDBJ databases">
        <authorList>
            <person name="Sun Q."/>
            <person name="Zhou Y."/>
        </authorList>
    </citation>
    <scope>NUCLEOTIDE SEQUENCE</scope>
    <source>
        <strain evidence="6">CGMCC 1.15388</strain>
    </source>
</reference>
<evidence type="ECO:0000313" key="6">
    <source>
        <dbReference type="EMBL" id="GGE66713.1"/>
    </source>
</evidence>
<accession>A0A917EP21</accession>
<feature type="transmembrane region" description="Helical" evidence="4">
    <location>
        <begin position="57"/>
        <end position="79"/>
    </location>
</feature>
<protein>
    <submittedName>
        <fullName evidence="6">Histidine kinase</fullName>
    </submittedName>
</protein>
<dbReference type="Proteomes" id="UP000633136">
    <property type="component" value="Unassembled WGS sequence"/>
</dbReference>
<dbReference type="GO" id="GO:0000155">
    <property type="term" value="F:phosphorelay sensor kinase activity"/>
    <property type="evidence" value="ECO:0007669"/>
    <property type="project" value="InterPro"/>
</dbReference>
<proteinExistence type="predicted"/>
<organism evidence="6 7">
    <name type="scientific">Nesterenkonia cremea</name>
    <dbReference type="NCBI Taxonomy" id="1882340"/>
    <lineage>
        <taxon>Bacteria</taxon>
        <taxon>Bacillati</taxon>
        <taxon>Actinomycetota</taxon>
        <taxon>Actinomycetes</taxon>
        <taxon>Micrococcales</taxon>
        <taxon>Micrococcaceae</taxon>
        <taxon>Nesterenkonia</taxon>
    </lineage>
</organism>
<feature type="transmembrane region" description="Helical" evidence="4">
    <location>
        <begin position="91"/>
        <end position="107"/>
    </location>
</feature>
<evidence type="ECO:0000256" key="3">
    <source>
        <dbReference type="ARBA" id="ARBA00023012"/>
    </source>
</evidence>
<name>A0A917EP21_9MICC</name>
<dbReference type="Gene3D" id="1.20.5.1930">
    <property type="match status" value="1"/>
</dbReference>
<evidence type="ECO:0000313" key="7">
    <source>
        <dbReference type="Proteomes" id="UP000633136"/>
    </source>
</evidence>